<evidence type="ECO:0000313" key="1">
    <source>
        <dbReference type="EMBL" id="KAJ6259702.1"/>
    </source>
</evidence>
<dbReference type="AlphaFoldDB" id="A0AAD6NIS2"/>
<dbReference type="Proteomes" id="UP001221413">
    <property type="component" value="Unassembled WGS sequence"/>
</dbReference>
<gene>
    <name evidence="1" type="ORF">Dda_5340</name>
</gene>
<accession>A0AAD6NIS2</accession>
<name>A0AAD6NIS2_DREDA</name>
<reference evidence="1" key="1">
    <citation type="submission" date="2023-01" db="EMBL/GenBank/DDBJ databases">
        <title>The chitinases involved in constricting ring structure development in the nematode-trapping fungus Drechslerella dactyloides.</title>
        <authorList>
            <person name="Wang R."/>
            <person name="Zhang L."/>
            <person name="Tang P."/>
            <person name="Li S."/>
            <person name="Liang L."/>
        </authorList>
    </citation>
    <scope>NUCLEOTIDE SEQUENCE</scope>
    <source>
        <strain evidence="1">YMF1.00031</strain>
    </source>
</reference>
<keyword evidence="2" id="KW-1185">Reference proteome</keyword>
<comment type="caution">
    <text evidence="1">The sequence shown here is derived from an EMBL/GenBank/DDBJ whole genome shotgun (WGS) entry which is preliminary data.</text>
</comment>
<organism evidence="1 2">
    <name type="scientific">Drechslerella dactyloides</name>
    <name type="common">Nematode-trapping fungus</name>
    <name type="synonym">Arthrobotrys dactyloides</name>
    <dbReference type="NCBI Taxonomy" id="74499"/>
    <lineage>
        <taxon>Eukaryota</taxon>
        <taxon>Fungi</taxon>
        <taxon>Dikarya</taxon>
        <taxon>Ascomycota</taxon>
        <taxon>Pezizomycotina</taxon>
        <taxon>Orbiliomycetes</taxon>
        <taxon>Orbiliales</taxon>
        <taxon>Orbiliaceae</taxon>
        <taxon>Drechslerella</taxon>
    </lineage>
</organism>
<dbReference type="EMBL" id="JAQGDS010000006">
    <property type="protein sequence ID" value="KAJ6259702.1"/>
    <property type="molecule type" value="Genomic_DNA"/>
</dbReference>
<proteinExistence type="predicted"/>
<sequence>MPCGQPDIPSEAEYPTGRHRYQIRLDAAVASCRTSAVSGHYRTIDIAADIDAFSVAFADAVTTTIGDAKGFRLNSSIKWKHNPTDTEESLVYCPGPVTTSNRPQDITRSIPRMWSLPLRRQQVSIHLFTFEIPIISHMSAKDIIRHDYLHPDTGLPFHSPIRRSLQATDTLPNCSLVVHTLESASAAETFLREFIGPDLTEGPPNINVSRPEHHPELNSDRESVLAPRSNQSHGTFATIASSHADSSRNKRSIGTYANIIPGSRRLGQYCFNPERGTIIWVRNELLIGLLLTSEARDVGYDEAWPLAAAIDDILAERSKPLVYKHETGTTST</sequence>
<protein>
    <submittedName>
        <fullName evidence="1">Uncharacterized protein</fullName>
    </submittedName>
</protein>
<evidence type="ECO:0000313" key="2">
    <source>
        <dbReference type="Proteomes" id="UP001221413"/>
    </source>
</evidence>